<feature type="domain" description="EAL" evidence="2">
    <location>
        <begin position="294"/>
        <end position="554"/>
    </location>
</feature>
<dbReference type="InterPro" id="IPR000160">
    <property type="entry name" value="GGDEF_dom"/>
</dbReference>
<dbReference type="CDD" id="cd01948">
    <property type="entry name" value="EAL"/>
    <property type="match status" value="1"/>
</dbReference>
<dbReference type="InterPro" id="IPR029787">
    <property type="entry name" value="Nucleotide_cyclase"/>
</dbReference>
<keyword evidence="5" id="KW-1185">Reference proteome</keyword>
<dbReference type="PROSITE" id="PS50883">
    <property type="entry name" value="EAL"/>
    <property type="match status" value="1"/>
</dbReference>
<sequence>MQHPALLFRLLLEHTPMALVMLDVQDEVLWANAGFLGLLGTEEDDLVGKRLTDIMRMVSWRPVQREVEVHSEGHRWQRIWLASEGLEASRMVLMSEVIPEGAPAGVAKLMAFVDLPGGQAEEVPPFSDPHTGLASQWVFEDRLRHAIERADRHDQPLAVLLVRLDRADEVRHAYGEPAMQTLLAQVSRRLTGTLRGEDSIASLGGDRWAVLIEHPVSPESLQAAALRCIEAMEAPFTLGRPPLLLTLSIGIAIYPEDGTSSEQLMGRAGQALDQAFPAGHAFFDRGLKQMLSQRMAIRHRLQEALLCPDRHFVVVYQPQVDLATGGCVGVEALVRWRHPERGMLPPHEFLPMVVEMAQMVRLDRWVIEQVIAQHQRWQAAGVPLSGLKVSVNLDASLLEQSVFDGRPLDRFLRQHCSELGWLALEIDGQVLSSQADAHSLLLRRLSRMGVQLVVDNLGGAPVDLIRLAMLPVSEGKIGRELVHGLADSSPFARQALSALSQCLKALQLGSTMVGVETADELAAARNKGIDRVQGNLLGTPMASDALAAWLGNHPERRVPVQP</sequence>
<dbReference type="CDD" id="cd01949">
    <property type="entry name" value="GGDEF"/>
    <property type="match status" value="1"/>
</dbReference>
<dbReference type="SUPFAM" id="SSF55785">
    <property type="entry name" value="PYP-like sensor domain (PAS domain)"/>
    <property type="match status" value="1"/>
</dbReference>
<dbReference type="PANTHER" id="PTHR33121">
    <property type="entry name" value="CYCLIC DI-GMP PHOSPHODIESTERASE PDEF"/>
    <property type="match status" value="1"/>
</dbReference>
<accession>A0ABV1N0E8</accession>
<dbReference type="EMBL" id="JBEGCI010000001">
    <property type="protein sequence ID" value="MEQ6887195.1"/>
    <property type="molecule type" value="Genomic_DNA"/>
</dbReference>
<dbReference type="PROSITE" id="PS50112">
    <property type="entry name" value="PAS"/>
    <property type="match status" value="1"/>
</dbReference>
<dbReference type="SMART" id="SM00052">
    <property type="entry name" value="EAL"/>
    <property type="match status" value="1"/>
</dbReference>
<dbReference type="RefSeq" id="WP_349756940.1">
    <property type="nucleotide sequence ID" value="NZ_JBEGCI010000001.1"/>
</dbReference>
<reference evidence="4 5" key="1">
    <citation type="submission" date="2024-05" db="EMBL/GenBank/DDBJ databases">
        <title>Halomonas sp. CS7 16S ribosomal RNA gene Genome sequencing and assembly.</title>
        <authorList>
            <person name="Yook S."/>
        </authorList>
    </citation>
    <scope>NUCLEOTIDE SEQUENCE [LARGE SCALE GENOMIC DNA]</scope>
    <source>
        <strain evidence="4 5">CS7</strain>
    </source>
</reference>
<dbReference type="Gene3D" id="3.30.70.270">
    <property type="match status" value="1"/>
</dbReference>
<feature type="domain" description="PAS" evidence="1">
    <location>
        <begin position="8"/>
        <end position="58"/>
    </location>
</feature>
<dbReference type="NCBIfam" id="TIGR00229">
    <property type="entry name" value="sensory_box"/>
    <property type="match status" value="1"/>
</dbReference>
<dbReference type="PANTHER" id="PTHR33121:SF70">
    <property type="entry name" value="SIGNALING PROTEIN YKOW"/>
    <property type="match status" value="1"/>
</dbReference>
<feature type="domain" description="GGDEF" evidence="3">
    <location>
        <begin position="155"/>
        <end position="288"/>
    </location>
</feature>
<dbReference type="CDD" id="cd00130">
    <property type="entry name" value="PAS"/>
    <property type="match status" value="1"/>
</dbReference>
<dbReference type="InterPro" id="IPR050706">
    <property type="entry name" value="Cyclic-di-GMP_PDE-like"/>
</dbReference>
<dbReference type="InterPro" id="IPR000014">
    <property type="entry name" value="PAS"/>
</dbReference>
<evidence type="ECO:0000259" key="2">
    <source>
        <dbReference type="PROSITE" id="PS50883"/>
    </source>
</evidence>
<protein>
    <submittedName>
        <fullName evidence="4">EAL domain-containing protein</fullName>
    </submittedName>
</protein>
<organism evidence="4 5">
    <name type="scientific">Halomonas pelophila</name>
    <dbReference type="NCBI Taxonomy" id="3151122"/>
    <lineage>
        <taxon>Bacteria</taxon>
        <taxon>Pseudomonadati</taxon>
        <taxon>Pseudomonadota</taxon>
        <taxon>Gammaproteobacteria</taxon>
        <taxon>Oceanospirillales</taxon>
        <taxon>Halomonadaceae</taxon>
        <taxon>Halomonas</taxon>
    </lineage>
</organism>
<dbReference type="Pfam" id="PF00563">
    <property type="entry name" value="EAL"/>
    <property type="match status" value="1"/>
</dbReference>
<dbReference type="NCBIfam" id="TIGR00254">
    <property type="entry name" value="GGDEF"/>
    <property type="match status" value="1"/>
</dbReference>
<dbReference type="SUPFAM" id="SSF141868">
    <property type="entry name" value="EAL domain-like"/>
    <property type="match status" value="1"/>
</dbReference>
<evidence type="ECO:0000313" key="4">
    <source>
        <dbReference type="EMBL" id="MEQ6887195.1"/>
    </source>
</evidence>
<gene>
    <name evidence="4" type="ORF">ABE957_00705</name>
</gene>
<dbReference type="Gene3D" id="3.30.450.20">
    <property type="entry name" value="PAS domain"/>
    <property type="match status" value="1"/>
</dbReference>
<dbReference type="InterPro" id="IPR001633">
    <property type="entry name" value="EAL_dom"/>
</dbReference>
<dbReference type="SMART" id="SM00267">
    <property type="entry name" value="GGDEF"/>
    <property type="match status" value="1"/>
</dbReference>
<dbReference type="SUPFAM" id="SSF55073">
    <property type="entry name" value="Nucleotide cyclase"/>
    <property type="match status" value="1"/>
</dbReference>
<dbReference type="Proteomes" id="UP001472978">
    <property type="component" value="Unassembled WGS sequence"/>
</dbReference>
<dbReference type="InterPro" id="IPR035965">
    <property type="entry name" value="PAS-like_dom_sf"/>
</dbReference>
<evidence type="ECO:0000313" key="5">
    <source>
        <dbReference type="Proteomes" id="UP001472978"/>
    </source>
</evidence>
<evidence type="ECO:0000259" key="3">
    <source>
        <dbReference type="PROSITE" id="PS50887"/>
    </source>
</evidence>
<evidence type="ECO:0000259" key="1">
    <source>
        <dbReference type="PROSITE" id="PS50112"/>
    </source>
</evidence>
<name>A0ABV1N0E8_9GAMM</name>
<dbReference type="Gene3D" id="3.20.20.450">
    <property type="entry name" value="EAL domain"/>
    <property type="match status" value="1"/>
</dbReference>
<dbReference type="InterPro" id="IPR035919">
    <property type="entry name" value="EAL_sf"/>
</dbReference>
<proteinExistence type="predicted"/>
<dbReference type="InterPro" id="IPR043128">
    <property type="entry name" value="Rev_trsase/Diguanyl_cyclase"/>
</dbReference>
<dbReference type="PROSITE" id="PS50887">
    <property type="entry name" value="GGDEF"/>
    <property type="match status" value="1"/>
</dbReference>
<comment type="caution">
    <text evidence="4">The sequence shown here is derived from an EMBL/GenBank/DDBJ whole genome shotgun (WGS) entry which is preliminary data.</text>
</comment>
<dbReference type="Pfam" id="PF13188">
    <property type="entry name" value="PAS_8"/>
    <property type="match status" value="1"/>
</dbReference>
<dbReference type="Pfam" id="PF00990">
    <property type="entry name" value="GGDEF"/>
    <property type="match status" value="1"/>
</dbReference>
<dbReference type="SMART" id="SM00091">
    <property type="entry name" value="PAS"/>
    <property type="match status" value="1"/>
</dbReference>